<protein>
    <submittedName>
        <fullName evidence="2">Uncharacterized protein</fullName>
    </submittedName>
</protein>
<dbReference type="Proteomes" id="UP000701801">
    <property type="component" value="Unassembled WGS sequence"/>
</dbReference>
<organism evidence="2 3">
    <name type="scientific">Hymenoscyphus albidus</name>
    <dbReference type="NCBI Taxonomy" id="595503"/>
    <lineage>
        <taxon>Eukaryota</taxon>
        <taxon>Fungi</taxon>
        <taxon>Dikarya</taxon>
        <taxon>Ascomycota</taxon>
        <taxon>Pezizomycotina</taxon>
        <taxon>Leotiomycetes</taxon>
        <taxon>Helotiales</taxon>
        <taxon>Helotiaceae</taxon>
        <taxon>Hymenoscyphus</taxon>
    </lineage>
</organism>
<reference evidence="2" key="1">
    <citation type="submission" date="2021-07" db="EMBL/GenBank/DDBJ databases">
        <authorList>
            <person name="Durling M."/>
        </authorList>
    </citation>
    <scope>NUCLEOTIDE SEQUENCE</scope>
</reference>
<evidence type="ECO:0000313" key="2">
    <source>
        <dbReference type="EMBL" id="CAG8973874.1"/>
    </source>
</evidence>
<accession>A0A9N9Q3K0</accession>
<evidence type="ECO:0000256" key="1">
    <source>
        <dbReference type="SAM" id="MobiDB-lite"/>
    </source>
</evidence>
<dbReference type="EMBL" id="CAJVRM010000082">
    <property type="protein sequence ID" value="CAG8973874.1"/>
    <property type="molecule type" value="Genomic_DNA"/>
</dbReference>
<evidence type="ECO:0000313" key="3">
    <source>
        <dbReference type="Proteomes" id="UP000701801"/>
    </source>
</evidence>
<keyword evidence="3" id="KW-1185">Reference proteome</keyword>
<dbReference type="AlphaFoldDB" id="A0A9N9Q3K0"/>
<comment type="caution">
    <text evidence="2">The sequence shown here is derived from an EMBL/GenBank/DDBJ whole genome shotgun (WGS) entry which is preliminary data.</text>
</comment>
<dbReference type="OrthoDB" id="10290212at2759"/>
<gene>
    <name evidence="2" type="ORF">HYALB_00010457</name>
</gene>
<proteinExistence type="predicted"/>
<name>A0A9N9Q3K0_9HELO</name>
<feature type="region of interest" description="Disordered" evidence="1">
    <location>
        <begin position="113"/>
        <end position="132"/>
    </location>
</feature>
<sequence>MSSFRFFYPQLNFNNLLVAVNKLQAISSQFDPETRKEISIAAEQFQKVEKDPAKYEALQDFFSCIEKLVKLGAQRISYMKIGHQVIYNLNGKDGYRILKSPLAPQVFNTSAHPAVPPGLKPTSLPGPANTAPLAPQPYSRETNPSGTMGALASTNFMTPEKKVATPLPLNPRPAWEPASLPGPAYTAPCVRLSYSRETSPSSLMDVLGPTNPTTPEKQVAAPAPFNPCVFNPDPRYSQLLKFPLLSPKVTDSQITECYTSAFPEHLFPKFQGFPLLEVPVNSGVRPQTKKSWIY</sequence>